<proteinExistence type="predicted"/>
<evidence type="ECO:0000313" key="4">
    <source>
        <dbReference type="EMBL" id="CAL1138747.1"/>
    </source>
</evidence>
<dbReference type="InterPro" id="IPR036938">
    <property type="entry name" value="PAP2/HPO_sf"/>
</dbReference>
<reference evidence="3" key="1">
    <citation type="submission" date="2022-10" db="EMBL/GenBank/DDBJ databases">
        <authorList>
            <person name="Chen Y."/>
            <person name="Dougan E. K."/>
            <person name="Chan C."/>
            <person name="Rhodes N."/>
            <person name="Thang M."/>
        </authorList>
    </citation>
    <scope>NUCLEOTIDE SEQUENCE</scope>
</reference>
<keyword evidence="1" id="KW-1133">Transmembrane helix</keyword>
<organism evidence="3">
    <name type="scientific">Cladocopium goreaui</name>
    <dbReference type="NCBI Taxonomy" id="2562237"/>
    <lineage>
        <taxon>Eukaryota</taxon>
        <taxon>Sar</taxon>
        <taxon>Alveolata</taxon>
        <taxon>Dinophyceae</taxon>
        <taxon>Suessiales</taxon>
        <taxon>Symbiodiniaceae</taxon>
        <taxon>Cladocopium</taxon>
    </lineage>
</organism>
<dbReference type="SMART" id="SM00014">
    <property type="entry name" value="acidPPc"/>
    <property type="match status" value="1"/>
</dbReference>
<dbReference type="SUPFAM" id="SSF48317">
    <property type="entry name" value="Acid phosphatase/Vanadium-dependent haloperoxidase"/>
    <property type="match status" value="1"/>
</dbReference>
<feature type="transmembrane region" description="Helical" evidence="1">
    <location>
        <begin position="147"/>
        <end position="169"/>
    </location>
</feature>
<keyword evidence="1" id="KW-0472">Membrane</keyword>
<feature type="transmembrane region" description="Helical" evidence="1">
    <location>
        <begin position="120"/>
        <end position="138"/>
    </location>
</feature>
<dbReference type="PANTHER" id="PTHR14969:SF13">
    <property type="entry name" value="AT30094P"/>
    <property type="match status" value="1"/>
</dbReference>
<dbReference type="Gene3D" id="1.20.144.10">
    <property type="entry name" value="Phosphatidic acid phosphatase type 2/haloperoxidase"/>
    <property type="match status" value="1"/>
</dbReference>
<sequence length="211" mass="22574">MAYGVGTQTVRPIHFHAPNRPTSLVARRGVPSAIRKFDSSSKWLVTAGATAAVITRRDFLSPYITLGGIAASFLTKRIKLLVKQQRPEGSPFDDPGMPSSHALVATFMAVGWALEVQSRAMSAFLLCAAALVSVLRVVCGHHTWAQVIVGALMGIAMSFAWMALGAAMIRSPSSLAVTAVYVLYLCGSVVFLAKGIKKSRKRQRSKVSLAS</sequence>
<dbReference type="PANTHER" id="PTHR14969">
    <property type="entry name" value="SPHINGOSINE-1-PHOSPHATE PHOSPHOHYDROLASE"/>
    <property type="match status" value="1"/>
</dbReference>
<name>A0A9P1FT24_9DINO</name>
<protein>
    <submittedName>
        <fullName evidence="5">Phosphatidic acid phosphatase type 2/haloperoxidase domain-containing protein</fullName>
    </submittedName>
</protein>
<evidence type="ECO:0000313" key="3">
    <source>
        <dbReference type="EMBL" id="CAI3985372.1"/>
    </source>
</evidence>
<dbReference type="AlphaFoldDB" id="A0A9P1FT24"/>
<keyword evidence="1" id="KW-0812">Transmembrane</keyword>
<comment type="caution">
    <text evidence="3">The sequence shown here is derived from an EMBL/GenBank/DDBJ whole genome shotgun (WGS) entry which is preliminary data.</text>
</comment>
<dbReference type="InterPro" id="IPR000326">
    <property type="entry name" value="PAP2/HPO"/>
</dbReference>
<reference evidence="4" key="2">
    <citation type="submission" date="2024-04" db="EMBL/GenBank/DDBJ databases">
        <authorList>
            <person name="Chen Y."/>
            <person name="Shah S."/>
            <person name="Dougan E. K."/>
            <person name="Thang M."/>
            <person name="Chan C."/>
        </authorList>
    </citation>
    <scope>NUCLEOTIDE SEQUENCE [LARGE SCALE GENOMIC DNA]</scope>
</reference>
<dbReference type="Proteomes" id="UP001152797">
    <property type="component" value="Unassembled WGS sequence"/>
</dbReference>
<dbReference type="GO" id="GO:0042392">
    <property type="term" value="F:sphingosine-1-phosphate phosphatase activity"/>
    <property type="evidence" value="ECO:0007669"/>
    <property type="project" value="TreeGrafter"/>
</dbReference>
<dbReference type="EMBL" id="CAMXCT020000983">
    <property type="protein sequence ID" value="CAL1138747.1"/>
    <property type="molecule type" value="Genomic_DNA"/>
</dbReference>
<feature type="transmembrane region" description="Helical" evidence="1">
    <location>
        <begin position="175"/>
        <end position="196"/>
    </location>
</feature>
<feature type="domain" description="Phosphatidic acid phosphatase type 2/haloperoxidase" evidence="2">
    <location>
        <begin position="61"/>
        <end position="162"/>
    </location>
</feature>
<evidence type="ECO:0000256" key="1">
    <source>
        <dbReference type="SAM" id="Phobius"/>
    </source>
</evidence>
<evidence type="ECO:0000313" key="6">
    <source>
        <dbReference type="Proteomes" id="UP001152797"/>
    </source>
</evidence>
<evidence type="ECO:0000313" key="5">
    <source>
        <dbReference type="EMBL" id="CAL4772684.1"/>
    </source>
</evidence>
<accession>A0A9P1FT24</accession>
<dbReference type="EMBL" id="CAMXCT030000983">
    <property type="protein sequence ID" value="CAL4772684.1"/>
    <property type="molecule type" value="Genomic_DNA"/>
</dbReference>
<dbReference type="OrthoDB" id="302705at2759"/>
<keyword evidence="6" id="KW-1185">Reference proteome</keyword>
<gene>
    <name evidence="3" type="ORF">C1SCF055_LOCUS12825</name>
</gene>
<evidence type="ECO:0000259" key="2">
    <source>
        <dbReference type="SMART" id="SM00014"/>
    </source>
</evidence>
<dbReference type="Pfam" id="PF01569">
    <property type="entry name" value="PAP2"/>
    <property type="match status" value="1"/>
</dbReference>
<dbReference type="EMBL" id="CAMXCT010000983">
    <property type="protein sequence ID" value="CAI3985372.1"/>
    <property type="molecule type" value="Genomic_DNA"/>
</dbReference>